<dbReference type="SUPFAM" id="SSF49899">
    <property type="entry name" value="Concanavalin A-like lectins/glucanases"/>
    <property type="match status" value="2"/>
</dbReference>
<dbReference type="InterPro" id="IPR001759">
    <property type="entry name" value="PTX_dom"/>
</dbReference>
<feature type="non-terminal residue" evidence="9">
    <location>
        <position position="1"/>
    </location>
</feature>
<evidence type="ECO:0000259" key="8">
    <source>
        <dbReference type="PROSITE" id="PS51828"/>
    </source>
</evidence>
<dbReference type="SMART" id="SM00159">
    <property type="entry name" value="PTX"/>
    <property type="match status" value="2"/>
</dbReference>
<proteinExistence type="predicted"/>
<keyword evidence="4 6" id="KW-1015">Disulfide bond</keyword>
<dbReference type="OrthoDB" id="5972265at2759"/>
<evidence type="ECO:0000256" key="5">
    <source>
        <dbReference type="ARBA" id="ARBA00023180"/>
    </source>
</evidence>
<accession>A0A3M6UNB9</accession>
<keyword evidence="10" id="KW-1185">Reference proteome</keyword>
<organism evidence="9 10">
    <name type="scientific">Pocillopora damicornis</name>
    <name type="common">Cauliflower coral</name>
    <name type="synonym">Millepora damicornis</name>
    <dbReference type="NCBI Taxonomy" id="46731"/>
    <lineage>
        <taxon>Eukaryota</taxon>
        <taxon>Metazoa</taxon>
        <taxon>Cnidaria</taxon>
        <taxon>Anthozoa</taxon>
        <taxon>Hexacorallia</taxon>
        <taxon>Scleractinia</taxon>
        <taxon>Astrocoeniina</taxon>
        <taxon>Pocilloporidae</taxon>
        <taxon>Pocillopora</taxon>
    </lineage>
</organism>
<keyword evidence="2" id="KW-0479">Metal-binding</keyword>
<dbReference type="InterPro" id="IPR013320">
    <property type="entry name" value="ConA-like_dom_sf"/>
</dbReference>
<dbReference type="PROSITE" id="PS51828">
    <property type="entry name" value="PTX_2"/>
    <property type="match status" value="2"/>
</dbReference>
<reference evidence="9 10" key="1">
    <citation type="journal article" date="2018" name="Sci. Rep.">
        <title>Comparative analysis of the Pocillopora damicornis genome highlights role of immune system in coral evolution.</title>
        <authorList>
            <person name="Cunning R."/>
            <person name="Bay R.A."/>
            <person name="Gillette P."/>
            <person name="Baker A.C."/>
            <person name="Traylor-Knowles N."/>
        </authorList>
    </citation>
    <scope>NUCLEOTIDE SEQUENCE [LARGE SCALE GENOMIC DNA]</scope>
    <source>
        <strain evidence="9">RSMAS</strain>
        <tissue evidence="9">Whole animal</tissue>
    </source>
</reference>
<name>A0A3M6UNB9_POCDA</name>
<feature type="disulfide bond" evidence="6">
    <location>
        <begin position="385"/>
        <end position="444"/>
    </location>
</feature>
<evidence type="ECO:0000256" key="4">
    <source>
        <dbReference type="ARBA" id="ARBA00023157"/>
    </source>
</evidence>
<evidence type="ECO:0000313" key="10">
    <source>
        <dbReference type="Proteomes" id="UP000275408"/>
    </source>
</evidence>
<dbReference type="PANTHER" id="PTHR19277">
    <property type="entry name" value="PENTRAXIN"/>
    <property type="match status" value="1"/>
</dbReference>
<feature type="domain" description="Apple" evidence="7">
    <location>
        <begin position="218"/>
        <end position="294"/>
    </location>
</feature>
<dbReference type="EMBL" id="RCHS01001127">
    <property type="protein sequence ID" value="RMX55089.1"/>
    <property type="molecule type" value="Genomic_DNA"/>
</dbReference>
<dbReference type="InterPro" id="IPR051360">
    <property type="entry name" value="Neuronal_Pentraxin_Related"/>
</dbReference>
<feature type="disulfide bond" evidence="6">
    <location>
        <begin position="36"/>
        <end position="95"/>
    </location>
</feature>
<sequence>ANLTDFQLTFSSKAVTNYVSLDVQSCAEPLTAFTVCLWSKNVNISYGGCLFSYSLTEEANEILICDYVDQFVFGVKGDISDIDVPHSANVFLHICASWENAAGSWKFYLNGSLLQSGSDFLTDEVIPSNGIVILGQDQDDYGGGFEQEQSFVGQMHGVNMWKRALTAEEIYELSKNCSYGVGNFMSWSHFSSGKMPRMFHSLLLLTFHLSLVTAENQCRTEVNMPGVALRGFVFKNMTVTAPSRCDAKCLGEITCQSYNYHMEKNICELNNRTKEARPENLRSNTSWFYIRRLIERELAASSCQEVKASEGPGIISTKYWLDPNESGKPFLFYCDMNREGQPTVITYLADPASNFQLSFDDKSVSDYAQFYMDSDFSPLNAFTLCLWMRPASQLDSSCVFSYSLPDEQNGILICDYVESLMFVIYGYMRNVHLPRGDEELIHICAAWENTAGSWNFYINGSLVESDLDFAAGQVIASSGIFILGQDQDEFGGGFEQEQSFFGQMYGVNMWDRVLTAEEITIMSTNCTFGVGNFLRWSDFIPGLHGNVKLTSPASCEP</sequence>
<dbReference type="GO" id="GO:0046872">
    <property type="term" value="F:metal ion binding"/>
    <property type="evidence" value="ECO:0007669"/>
    <property type="project" value="UniProtKB-KW"/>
</dbReference>
<dbReference type="PROSITE" id="PS50948">
    <property type="entry name" value="PAN"/>
    <property type="match status" value="1"/>
</dbReference>
<evidence type="ECO:0000313" key="9">
    <source>
        <dbReference type="EMBL" id="RMX55089.1"/>
    </source>
</evidence>
<comment type="caution">
    <text evidence="9">The sequence shown here is derived from an EMBL/GenBank/DDBJ whole genome shotgun (WGS) entry which is preliminary data.</text>
</comment>
<evidence type="ECO:0000256" key="3">
    <source>
        <dbReference type="ARBA" id="ARBA00022837"/>
    </source>
</evidence>
<evidence type="ECO:0000256" key="1">
    <source>
        <dbReference type="ARBA" id="ARBA00001913"/>
    </source>
</evidence>
<evidence type="ECO:0000259" key="7">
    <source>
        <dbReference type="PROSITE" id="PS50948"/>
    </source>
</evidence>
<dbReference type="AlphaFoldDB" id="A0A3M6UNB9"/>
<dbReference type="InterPro" id="IPR003609">
    <property type="entry name" value="Pan_app"/>
</dbReference>
<dbReference type="PANTHER" id="PTHR19277:SF161">
    <property type="entry name" value="LAMININ G DOMAIN-CONTAINING PROTEIN"/>
    <property type="match status" value="1"/>
</dbReference>
<dbReference type="Gene3D" id="2.60.120.200">
    <property type="match status" value="2"/>
</dbReference>
<keyword evidence="5" id="KW-0325">Glycoprotein</keyword>
<dbReference type="SUPFAM" id="SSF57414">
    <property type="entry name" value="Hairpin loop containing domain-like"/>
    <property type="match status" value="1"/>
</dbReference>
<feature type="domain" description="Pentraxin (PTX)" evidence="8">
    <location>
        <begin position="353"/>
        <end position="555"/>
    </location>
</feature>
<evidence type="ECO:0000256" key="6">
    <source>
        <dbReference type="PROSITE-ProRule" id="PRU01172"/>
    </source>
</evidence>
<dbReference type="InterPro" id="IPR036056">
    <property type="entry name" value="Fibrinogen-like_C"/>
</dbReference>
<dbReference type="Gene3D" id="3.50.4.10">
    <property type="entry name" value="Hepatocyte Growth Factor"/>
    <property type="match status" value="1"/>
</dbReference>
<dbReference type="SUPFAM" id="SSF56496">
    <property type="entry name" value="Fibrinogen C-terminal domain-like"/>
    <property type="match status" value="1"/>
</dbReference>
<dbReference type="Proteomes" id="UP000275408">
    <property type="component" value="Unassembled WGS sequence"/>
</dbReference>
<gene>
    <name evidence="9" type="ORF">pdam_00018423</name>
</gene>
<comment type="cofactor">
    <cofactor evidence="1">
        <name>Ca(2+)</name>
        <dbReference type="ChEBI" id="CHEBI:29108"/>
    </cofactor>
</comment>
<protein>
    <submittedName>
        <fullName evidence="9">Uncharacterized protein</fullName>
    </submittedName>
</protein>
<dbReference type="PRINTS" id="PR00895">
    <property type="entry name" value="PENTAXIN"/>
</dbReference>
<dbReference type="Pfam" id="PF00024">
    <property type="entry name" value="PAN_1"/>
    <property type="match status" value="1"/>
</dbReference>
<dbReference type="STRING" id="46731.A0A3M6UNB9"/>
<feature type="domain" description="Pentraxin (PTX)" evidence="8">
    <location>
        <begin position="4"/>
        <end position="204"/>
    </location>
</feature>
<dbReference type="Pfam" id="PF00354">
    <property type="entry name" value="Pentaxin"/>
    <property type="match status" value="2"/>
</dbReference>
<keyword evidence="3" id="KW-0106">Calcium</keyword>
<evidence type="ECO:0000256" key="2">
    <source>
        <dbReference type="ARBA" id="ARBA00022723"/>
    </source>
</evidence>